<evidence type="ECO:0000256" key="3">
    <source>
        <dbReference type="ARBA" id="ARBA00022917"/>
    </source>
</evidence>
<dbReference type="InterPro" id="IPR016024">
    <property type="entry name" value="ARM-type_fold"/>
</dbReference>
<dbReference type="Pfam" id="PF02847">
    <property type="entry name" value="MA3"/>
    <property type="match status" value="1"/>
</dbReference>
<dbReference type="OMA" id="HYENIVG"/>
<feature type="domain" description="MI" evidence="5">
    <location>
        <begin position="149"/>
        <end position="270"/>
    </location>
</feature>
<dbReference type="Proteomes" id="UP000053890">
    <property type="component" value="Unassembled WGS sequence"/>
</dbReference>
<keyword evidence="3" id="KW-0648">Protein biosynthesis</keyword>
<sequence>RPNSRRGQGRGGDFGVAQTGPDGWTTQPQRPAKAGDLSGFGRIREATPSTLSLGPTGAFAARQRNKKEEAARPATPSNPFALLSGGGDVAEEPAAADASQRPRLQLKPRTVPLEGEGEGEGDEEKKDGEDEDEDDGAIDPNASSMTRAEAERKAKNSVVEWFEIKNISEGVASVEALPKEYRGLLVTAIAEAALTKKADAVNLTKDLFAQLAAKDVMTHDALVAAFEPIFKTLPDTAIDAPSAYAFAATLLVGIGATDDEVESLKGKMESEEGEEEVEYGRESFDGARKKVLAA</sequence>
<name>A0A194SEW4_RHOGW</name>
<dbReference type="PANTHER" id="PTHR23253:SF9">
    <property type="entry name" value="EUKARYOTIC TRANSLATION INITIATION FACTOR 4 GAMMA 2"/>
    <property type="match status" value="1"/>
</dbReference>
<feature type="non-terminal residue" evidence="6">
    <location>
        <position position="1"/>
    </location>
</feature>
<evidence type="ECO:0000259" key="5">
    <source>
        <dbReference type="PROSITE" id="PS51366"/>
    </source>
</evidence>
<protein>
    <recommendedName>
        <fullName evidence="5">MI domain-containing protein</fullName>
    </recommendedName>
</protein>
<evidence type="ECO:0000256" key="4">
    <source>
        <dbReference type="SAM" id="MobiDB-lite"/>
    </source>
</evidence>
<keyword evidence="7" id="KW-1185">Reference proteome</keyword>
<evidence type="ECO:0000313" key="6">
    <source>
        <dbReference type="EMBL" id="KPV78061.1"/>
    </source>
</evidence>
<dbReference type="GO" id="GO:0003729">
    <property type="term" value="F:mRNA binding"/>
    <property type="evidence" value="ECO:0007669"/>
    <property type="project" value="TreeGrafter"/>
</dbReference>
<dbReference type="OrthoDB" id="3233534at2759"/>
<evidence type="ECO:0000256" key="1">
    <source>
        <dbReference type="ARBA" id="ARBA00005775"/>
    </source>
</evidence>
<dbReference type="SUPFAM" id="SSF48371">
    <property type="entry name" value="ARM repeat"/>
    <property type="match status" value="1"/>
</dbReference>
<accession>A0A194SEW4</accession>
<dbReference type="GeneID" id="28972467"/>
<dbReference type="PANTHER" id="PTHR23253">
    <property type="entry name" value="EUKARYOTIC TRANSLATION INITIATION FACTOR 4 GAMMA"/>
    <property type="match status" value="1"/>
</dbReference>
<dbReference type="GO" id="GO:0003743">
    <property type="term" value="F:translation initiation factor activity"/>
    <property type="evidence" value="ECO:0007669"/>
    <property type="project" value="UniProtKB-KW"/>
</dbReference>
<evidence type="ECO:0000256" key="2">
    <source>
        <dbReference type="ARBA" id="ARBA00022540"/>
    </source>
</evidence>
<keyword evidence="2" id="KW-0396">Initiation factor</keyword>
<dbReference type="RefSeq" id="XP_018274110.1">
    <property type="nucleotide sequence ID" value="XM_018412018.1"/>
</dbReference>
<dbReference type="AlphaFoldDB" id="A0A194SEW4"/>
<dbReference type="Gene3D" id="1.25.40.180">
    <property type="match status" value="1"/>
</dbReference>
<comment type="similarity">
    <text evidence="1">Belongs to the eukaryotic initiation factor 4G family.</text>
</comment>
<proteinExistence type="inferred from homology"/>
<dbReference type="InterPro" id="IPR003891">
    <property type="entry name" value="Initiation_fac_eIF4g_MI"/>
</dbReference>
<reference evidence="6 7" key="1">
    <citation type="journal article" date="2015" name="Front. Microbiol.">
        <title>Genome sequence of the plant growth promoting endophytic yeast Rhodotorula graminis WP1.</title>
        <authorList>
            <person name="Firrincieli A."/>
            <person name="Otillar R."/>
            <person name="Salamov A."/>
            <person name="Schmutz J."/>
            <person name="Khan Z."/>
            <person name="Redman R.S."/>
            <person name="Fleck N.D."/>
            <person name="Lindquist E."/>
            <person name="Grigoriev I.V."/>
            <person name="Doty S.L."/>
        </authorList>
    </citation>
    <scope>NUCLEOTIDE SEQUENCE [LARGE SCALE GENOMIC DNA]</scope>
    <source>
        <strain evidence="6 7">WP1</strain>
    </source>
</reference>
<gene>
    <name evidence="6" type="ORF">RHOBADRAFT_10924</name>
</gene>
<dbReference type="EMBL" id="KQ474073">
    <property type="protein sequence ID" value="KPV78061.1"/>
    <property type="molecule type" value="Genomic_DNA"/>
</dbReference>
<dbReference type="GO" id="GO:0016281">
    <property type="term" value="C:eukaryotic translation initiation factor 4F complex"/>
    <property type="evidence" value="ECO:0007669"/>
    <property type="project" value="TreeGrafter"/>
</dbReference>
<feature type="region of interest" description="Disordered" evidence="4">
    <location>
        <begin position="1"/>
        <end position="150"/>
    </location>
</feature>
<evidence type="ECO:0000313" key="7">
    <source>
        <dbReference type="Proteomes" id="UP000053890"/>
    </source>
</evidence>
<organism evidence="6 7">
    <name type="scientific">Rhodotorula graminis (strain WP1)</name>
    <dbReference type="NCBI Taxonomy" id="578459"/>
    <lineage>
        <taxon>Eukaryota</taxon>
        <taxon>Fungi</taxon>
        <taxon>Dikarya</taxon>
        <taxon>Basidiomycota</taxon>
        <taxon>Pucciniomycotina</taxon>
        <taxon>Microbotryomycetes</taxon>
        <taxon>Sporidiobolales</taxon>
        <taxon>Sporidiobolaceae</taxon>
        <taxon>Rhodotorula</taxon>
    </lineage>
</organism>
<dbReference type="STRING" id="578459.A0A194SEW4"/>
<dbReference type="PROSITE" id="PS51366">
    <property type="entry name" value="MI"/>
    <property type="match status" value="1"/>
</dbReference>